<reference evidence="3" key="1">
    <citation type="submission" date="2016-10" db="EMBL/GenBank/DDBJ databases">
        <authorList>
            <person name="Varghese N."/>
            <person name="Submissions S."/>
        </authorList>
    </citation>
    <scope>NUCLEOTIDE SEQUENCE [LARGE SCALE GENOMIC DNA]</scope>
    <source>
        <strain evidence="3">DSM 24767</strain>
    </source>
</reference>
<protein>
    <submittedName>
        <fullName evidence="2">Ubiquinone/menaquinone biosynthesis C-methylase UbiE</fullName>
    </submittedName>
</protein>
<dbReference type="Gene3D" id="3.40.50.150">
    <property type="entry name" value="Vaccinia Virus protein VP39"/>
    <property type="match status" value="1"/>
</dbReference>
<proteinExistence type="predicted"/>
<keyword evidence="3" id="KW-1185">Reference proteome</keyword>
<keyword evidence="2" id="KW-0830">Ubiquinone</keyword>
<dbReference type="Pfam" id="PF08241">
    <property type="entry name" value="Methyltransf_11"/>
    <property type="match status" value="1"/>
</dbReference>
<evidence type="ECO:0000313" key="2">
    <source>
        <dbReference type="EMBL" id="SDQ40946.1"/>
    </source>
</evidence>
<dbReference type="GO" id="GO:0032259">
    <property type="term" value="P:methylation"/>
    <property type="evidence" value="ECO:0007669"/>
    <property type="project" value="UniProtKB-KW"/>
</dbReference>
<dbReference type="Proteomes" id="UP000198848">
    <property type="component" value="Unassembled WGS sequence"/>
</dbReference>
<sequence>MTESEQSLERAEQKAKQWWESWSDTFQQAYDEAETEVGIAFGPGVPNGDDLGLFGDIDGKRAIELGCGGAQFGLALSKAGAEVTGVDISENQLAHARDLADKHDEDIDLIEASVTDMPMVSDASYDLAFSAFAFQWVNDIQSCFSEAHRVLKSGGKLVFSVDHPFYRCLNPETGELAVSYFTDSPRREYSEEFDAEMIVYRRTVSEIVTALLEVGFSIEELREPGYEDPEKYESEFGGFQPDRMARIPPTLVIAAEK</sequence>
<keyword evidence="2" id="KW-0489">Methyltransferase</keyword>
<dbReference type="EMBL" id="FNLC01000001">
    <property type="protein sequence ID" value="SDQ40946.1"/>
    <property type="molecule type" value="Genomic_DNA"/>
</dbReference>
<dbReference type="InterPro" id="IPR013216">
    <property type="entry name" value="Methyltransf_11"/>
</dbReference>
<dbReference type="GO" id="GO:0008757">
    <property type="term" value="F:S-adenosylmethionine-dependent methyltransferase activity"/>
    <property type="evidence" value="ECO:0007669"/>
    <property type="project" value="InterPro"/>
</dbReference>
<dbReference type="PANTHER" id="PTHR43591">
    <property type="entry name" value="METHYLTRANSFERASE"/>
    <property type="match status" value="1"/>
</dbReference>
<keyword evidence="2" id="KW-0808">Transferase</keyword>
<evidence type="ECO:0000259" key="1">
    <source>
        <dbReference type="Pfam" id="PF08241"/>
    </source>
</evidence>
<accession>A0A1H1AP49</accession>
<evidence type="ECO:0000313" key="3">
    <source>
        <dbReference type="Proteomes" id="UP000198848"/>
    </source>
</evidence>
<feature type="domain" description="Methyltransferase type 11" evidence="1">
    <location>
        <begin position="64"/>
        <end position="159"/>
    </location>
</feature>
<dbReference type="SUPFAM" id="SSF53335">
    <property type="entry name" value="S-adenosyl-L-methionine-dependent methyltransferases"/>
    <property type="match status" value="1"/>
</dbReference>
<dbReference type="AlphaFoldDB" id="A0A1H1AP49"/>
<dbReference type="OrthoDB" id="57427at2157"/>
<gene>
    <name evidence="2" type="ORF">SAMN04489842_0747</name>
</gene>
<organism evidence="2 3">
    <name type="scientific">Natronobacterium texcoconense</name>
    <dbReference type="NCBI Taxonomy" id="1095778"/>
    <lineage>
        <taxon>Archaea</taxon>
        <taxon>Methanobacteriati</taxon>
        <taxon>Methanobacteriota</taxon>
        <taxon>Stenosarchaea group</taxon>
        <taxon>Halobacteria</taxon>
        <taxon>Halobacteriales</taxon>
        <taxon>Natrialbaceae</taxon>
        <taxon>Natronobacterium</taxon>
    </lineage>
</organism>
<name>A0A1H1AP49_NATTX</name>
<dbReference type="STRING" id="1095778.SAMN04489842_0747"/>
<dbReference type="InterPro" id="IPR029063">
    <property type="entry name" value="SAM-dependent_MTases_sf"/>
</dbReference>
<dbReference type="CDD" id="cd02440">
    <property type="entry name" value="AdoMet_MTases"/>
    <property type="match status" value="1"/>
</dbReference>
<dbReference type="RefSeq" id="WP_090377529.1">
    <property type="nucleotide sequence ID" value="NZ_FNLC01000001.1"/>
</dbReference>